<evidence type="ECO:0008006" key="4">
    <source>
        <dbReference type="Google" id="ProtNLM"/>
    </source>
</evidence>
<reference evidence="2 3" key="1">
    <citation type="submission" date="2017-08" db="EMBL/GenBank/DDBJ databases">
        <title>Infants hospitalized years apart are colonized by the same room-sourced microbial strains.</title>
        <authorList>
            <person name="Brooks B."/>
            <person name="Olm M.R."/>
            <person name="Firek B.A."/>
            <person name="Baker R."/>
            <person name="Thomas B.C."/>
            <person name="Morowitz M.J."/>
            <person name="Banfield J.F."/>
        </authorList>
    </citation>
    <scope>NUCLEOTIDE SEQUENCE [LARGE SCALE GENOMIC DNA]</scope>
    <source>
        <strain evidence="2">S2_005_002_R2_34</strain>
    </source>
</reference>
<feature type="signal peptide" evidence="1">
    <location>
        <begin position="1"/>
        <end position="29"/>
    </location>
</feature>
<sequence length="722" mass="80473">MSHRRLRAGLITAALASVSTMALWVVANAQEAPRARPSVNLYGNPGLIDMPSAEMMPDGQMTLSWSKFDGMSRRQFNFQILPRLSGTLRYSTIENWGRPDDPNYDLWDRSFDFSLQILDEKPGWQPSLTLGFRDFLGTGVYSGEYLVASKRVVPDVTITGGVGWGRFAGVNGFKNPFCAVADVMCERDEDYGEGGKPGFGRFFRGEDAAFFGGVEWRTPYEGLTLKAEYSSDAYTREQQGPSSKFDRKSPFNFGAEYRFTEGITVGGYYMYGDKFGFNIALSGNPSSPLTPQDLGVGPIPTTARPIDAPMGEGWENDPAKRAQLSDALAQAMDVEGIRLEKITFEGSTINALIQNRRYNQQPRAIGRAARILQVGMPANVKTFEITMIADGLETTTVTIDRAQYESQISRWDAGQSSWDTVGLAGAWTDPGSYPTWTRPDLYPSLDWTLLPQPYLVLLTPDEPIRIGLNLDANVTLRLTQELSFNVGISQPLFGTFSDPGPSDSNLPRVRSNTSRYYAGKNLKMTNLTGDYVSKISRDVYAQVSAGYLERQFAGVYSEVLWKPVNQSWGLGADLAYVKQREWDSPFGLRDYDVVSGFGSVYWETGWYGMEVEVDAGRYLAGDWGGTLTVTREFANGWSVGAYATLTDVTSEDYGEGSFDKGVMISIPFRWTVPFETDARNSIQLTSISRDGGAQLDVANRLWDTVREFDRQHMEWNWGSFWQ</sequence>
<feature type="chain" id="PRO_5016055287" description="YjbH domain-containing protein" evidence="1">
    <location>
        <begin position="30"/>
        <end position="722"/>
    </location>
</feature>
<evidence type="ECO:0000313" key="2">
    <source>
        <dbReference type="EMBL" id="PZQ52554.1"/>
    </source>
</evidence>
<proteinExistence type="predicted"/>
<protein>
    <recommendedName>
        <fullName evidence="4">YjbH domain-containing protein</fullName>
    </recommendedName>
</protein>
<evidence type="ECO:0000313" key="3">
    <source>
        <dbReference type="Proteomes" id="UP000249185"/>
    </source>
</evidence>
<dbReference type="Proteomes" id="UP000249185">
    <property type="component" value="Unassembled WGS sequence"/>
</dbReference>
<name>A0A2W5NHM9_RHOSU</name>
<evidence type="ECO:0000256" key="1">
    <source>
        <dbReference type="SAM" id="SignalP"/>
    </source>
</evidence>
<dbReference type="AlphaFoldDB" id="A0A2W5NHM9"/>
<keyword evidence="1" id="KW-0732">Signal</keyword>
<dbReference type="Pfam" id="PF06082">
    <property type="entry name" value="YjbH"/>
    <property type="match status" value="1"/>
</dbReference>
<dbReference type="EMBL" id="QFPW01000001">
    <property type="protein sequence ID" value="PZQ52554.1"/>
    <property type="molecule type" value="Genomic_DNA"/>
</dbReference>
<dbReference type="InterPro" id="IPR010344">
    <property type="entry name" value="YbjH"/>
</dbReference>
<gene>
    <name evidence="2" type="ORF">DI556_02580</name>
</gene>
<organism evidence="2 3">
    <name type="scientific">Rhodovulum sulfidophilum</name>
    <name type="common">Rhodobacter sulfidophilus</name>
    <dbReference type="NCBI Taxonomy" id="35806"/>
    <lineage>
        <taxon>Bacteria</taxon>
        <taxon>Pseudomonadati</taxon>
        <taxon>Pseudomonadota</taxon>
        <taxon>Alphaproteobacteria</taxon>
        <taxon>Rhodobacterales</taxon>
        <taxon>Paracoccaceae</taxon>
        <taxon>Rhodovulum</taxon>
    </lineage>
</organism>
<comment type="caution">
    <text evidence="2">The sequence shown here is derived from an EMBL/GenBank/DDBJ whole genome shotgun (WGS) entry which is preliminary data.</text>
</comment>
<accession>A0A2W5NHM9</accession>